<sequence>MLAALKSKTNLWRLPTVLDYFKISTRDRSLKVLVDQALIHAQLFLADVTLIERIEVTKQEAFAPYRYSFNPDERYLNIVTR</sequence>
<evidence type="ECO:0000313" key="1">
    <source>
        <dbReference type="EMBL" id="RDC61866.1"/>
    </source>
</evidence>
<reference evidence="1 2" key="1">
    <citation type="submission" date="2018-04" db="EMBL/GenBank/DDBJ databases">
        <title>Adhaeribacter sp. HMF7616 genome sequencing and assembly.</title>
        <authorList>
            <person name="Kang H."/>
            <person name="Kang J."/>
            <person name="Cha I."/>
            <person name="Kim H."/>
            <person name="Joh K."/>
        </authorList>
    </citation>
    <scope>NUCLEOTIDE SEQUENCE [LARGE SCALE GENOMIC DNA]</scope>
    <source>
        <strain evidence="1 2">HMF7616</strain>
    </source>
</reference>
<dbReference type="EMBL" id="QASA01000001">
    <property type="protein sequence ID" value="RDC61866.1"/>
    <property type="molecule type" value="Genomic_DNA"/>
</dbReference>
<keyword evidence="2" id="KW-1185">Reference proteome</keyword>
<proteinExistence type="predicted"/>
<dbReference type="AlphaFoldDB" id="A0A369QF74"/>
<evidence type="ECO:0000313" key="2">
    <source>
        <dbReference type="Proteomes" id="UP000253919"/>
    </source>
</evidence>
<protein>
    <submittedName>
        <fullName evidence="1">Uncharacterized protein</fullName>
    </submittedName>
</protein>
<dbReference type="Proteomes" id="UP000253919">
    <property type="component" value="Unassembled WGS sequence"/>
</dbReference>
<organism evidence="1 2">
    <name type="scientific">Adhaeribacter pallidiroseus</name>
    <dbReference type="NCBI Taxonomy" id="2072847"/>
    <lineage>
        <taxon>Bacteria</taxon>
        <taxon>Pseudomonadati</taxon>
        <taxon>Bacteroidota</taxon>
        <taxon>Cytophagia</taxon>
        <taxon>Cytophagales</taxon>
        <taxon>Hymenobacteraceae</taxon>
        <taxon>Adhaeribacter</taxon>
    </lineage>
</organism>
<comment type="caution">
    <text evidence="1">The sequence shown here is derived from an EMBL/GenBank/DDBJ whole genome shotgun (WGS) entry which is preliminary data.</text>
</comment>
<gene>
    <name evidence="1" type="ORF">AHMF7616_00455</name>
</gene>
<name>A0A369QF74_9BACT</name>
<accession>A0A369QF74</accession>